<keyword evidence="2" id="KW-1185">Reference proteome</keyword>
<dbReference type="AlphaFoldDB" id="A0A0E0QIB9"/>
<reference evidence="1" key="2">
    <citation type="submission" date="2015-06" db="UniProtKB">
        <authorList>
            <consortium name="EnsemblPlants"/>
        </authorList>
    </citation>
    <scope>IDENTIFICATION</scope>
</reference>
<evidence type="ECO:0000313" key="2">
    <source>
        <dbReference type="Proteomes" id="UP000008022"/>
    </source>
</evidence>
<accession>A0A0E0QIB9</accession>
<organism evidence="1 2">
    <name type="scientific">Oryza rufipogon</name>
    <name type="common">Brownbeard rice</name>
    <name type="synonym">Asian wild rice</name>
    <dbReference type="NCBI Taxonomy" id="4529"/>
    <lineage>
        <taxon>Eukaryota</taxon>
        <taxon>Viridiplantae</taxon>
        <taxon>Streptophyta</taxon>
        <taxon>Embryophyta</taxon>
        <taxon>Tracheophyta</taxon>
        <taxon>Spermatophyta</taxon>
        <taxon>Magnoliopsida</taxon>
        <taxon>Liliopsida</taxon>
        <taxon>Poales</taxon>
        <taxon>Poaceae</taxon>
        <taxon>BOP clade</taxon>
        <taxon>Oryzoideae</taxon>
        <taxon>Oryzeae</taxon>
        <taxon>Oryzinae</taxon>
        <taxon>Oryza</taxon>
    </lineage>
</organism>
<proteinExistence type="predicted"/>
<dbReference type="PROSITE" id="PS51257">
    <property type="entry name" value="PROKAR_LIPOPROTEIN"/>
    <property type="match status" value="1"/>
</dbReference>
<name>A0A0E0QIB9_ORYRU</name>
<evidence type="ECO:0000313" key="1">
    <source>
        <dbReference type="EnsemblPlants" id="ORUFI08G14660.3"/>
    </source>
</evidence>
<dbReference type="HOGENOM" id="CLU_2472998_0_0_1"/>
<protein>
    <submittedName>
        <fullName evidence="1">Uncharacterized protein</fullName>
    </submittedName>
</protein>
<dbReference type="Gramene" id="ORUFI08G14660.3">
    <property type="protein sequence ID" value="ORUFI08G14660.3"/>
    <property type="gene ID" value="ORUFI08G14660"/>
</dbReference>
<sequence length="88" mass="9640">MITRPHGTSTRSRELFCIIITTIFSCPPPDQYVVPTVHSGLACRLGSKTWEEGQASKIHGSCFQEIQAIVASRVTVSPNLPRSETQLA</sequence>
<dbReference type="EnsemblPlants" id="ORUFI08G14660.3">
    <property type="protein sequence ID" value="ORUFI08G14660.3"/>
    <property type="gene ID" value="ORUFI08G14660"/>
</dbReference>
<dbReference type="Proteomes" id="UP000008022">
    <property type="component" value="Unassembled WGS sequence"/>
</dbReference>
<reference evidence="2" key="1">
    <citation type="submission" date="2013-06" db="EMBL/GenBank/DDBJ databases">
        <authorList>
            <person name="Zhao Q."/>
        </authorList>
    </citation>
    <scope>NUCLEOTIDE SEQUENCE</scope>
    <source>
        <strain evidence="2">cv. W1943</strain>
    </source>
</reference>